<evidence type="ECO:0000313" key="1">
    <source>
        <dbReference type="EMBL" id="MDT7013325.1"/>
    </source>
</evidence>
<reference evidence="1" key="1">
    <citation type="submission" date="2023-08" db="EMBL/GenBank/DDBJ databases">
        <authorList>
            <person name="Page C.A."/>
            <person name="Perez-Diaz I.M."/>
        </authorList>
    </citation>
    <scope>NUCLEOTIDE SEQUENCE</scope>
    <source>
        <strain evidence="1">3.8.38</strain>
    </source>
</reference>
<evidence type="ECO:0000313" key="2">
    <source>
        <dbReference type="Proteomes" id="UP001254075"/>
    </source>
</evidence>
<organism evidence="1 2">
    <name type="scientific">Levilactobacillus namurensis</name>
    <dbReference type="NCBI Taxonomy" id="380393"/>
    <lineage>
        <taxon>Bacteria</taxon>
        <taxon>Bacillati</taxon>
        <taxon>Bacillota</taxon>
        <taxon>Bacilli</taxon>
        <taxon>Lactobacillales</taxon>
        <taxon>Lactobacillaceae</taxon>
        <taxon>Levilactobacillus</taxon>
    </lineage>
</organism>
<dbReference type="RefSeq" id="WP_313844502.1">
    <property type="nucleotide sequence ID" value="NZ_JAVLAM010000001.1"/>
</dbReference>
<sequence length="61" mass="6385">MAISVAKKVGLGNGGDSLGEGRVVFSAVVSRETVYGGPENVEAMISIVVANNREHAKIRPF</sequence>
<dbReference type="EMBL" id="JAVLAM010000001">
    <property type="protein sequence ID" value="MDT7013325.1"/>
    <property type="molecule type" value="Genomic_DNA"/>
</dbReference>
<dbReference type="Proteomes" id="UP001254075">
    <property type="component" value="Unassembled WGS sequence"/>
</dbReference>
<name>A0AAW8W452_9LACO</name>
<comment type="caution">
    <text evidence="1">The sequence shown here is derived from an EMBL/GenBank/DDBJ whole genome shotgun (WGS) entry which is preliminary data.</text>
</comment>
<accession>A0AAW8W452</accession>
<proteinExistence type="predicted"/>
<dbReference type="AlphaFoldDB" id="A0AAW8W452"/>
<protein>
    <submittedName>
        <fullName evidence="1">Uncharacterized protein</fullName>
    </submittedName>
</protein>
<gene>
    <name evidence="1" type="ORF">RI532_02650</name>
</gene>